<dbReference type="NCBIfam" id="NF007148">
    <property type="entry name" value="PRK09585.3-2"/>
    <property type="match status" value="1"/>
</dbReference>
<comment type="similarity">
    <text evidence="1">Belongs to the anhydro-N-acetylmuramic acid kinase family.</text>
</comment>
<keyword evidence="1" id="KW-0067">ATP-binding</keyword>
<dbReference type="CDD" id="cd24050">
    <property type="entry name" value="ASKHA_NBD_ANMK"/>
    <property type="match status" value="1"/>
</dbReference>
<dbReference type="AlphaFoldDB" id="A0AA37RTV1"/>
<dbReference type="PANTHER" id="PTHR30605:SF0">
    <property type="entry name" value="ANHYDRO-N-ACETYLMURAMIC ACID KINASE"/>
    <property type="match status" value="1"/>
</dbReference>
<evidence type="ECO:0000313" key="2">
    <source>
        <dbReference type="EMBL" id="GLP95615.1"/>
    </source>
</evidence>
<dbReference type="PANTHER" id="PTHR30605">
    <property type="entry name" value="ANHYDRO-N-ACETYLMURAMIC ACID KINASE"/>
    <property type="match status" value="1"/>
</dbReference>
<keyword evidence="1" id="KW-0808">Transferase</keyword>
<dbReference type="Gene3D" id="3.30.420.40">
    <property type="match status" value="2"/>
</dbReference>
<accession>A0AA37RTV1</accession>
<dbReference type="EC" id="2.7.1.170" evidence="1"/>
<dbReference type="GO" id="GO:0005524">
    <property type="term" value="F:ATP binding"/>
    <property type="evidence" value="ECO:0007669"/>
    <property type="project" value="UniProtKB-UniRule"/>
</dbReference>
<reference evidence="2" key="2">
    <citation type="submission" date="2023-01" db="EMBL/GenBank/DDBJ databases">
        <title>Draft genome sequence of Paraferrimonas sedimenticola strain NBRC 101628.</title>
        <authorList>
            <person name="Sun Q."/>
            <person name="Mori K."/>
        </authorList>
    </citation>
    <scope>NUCLEOTIDE SEQUENCE</scope>
    <source>
        <strain evidence="2">NBRC 101628</strain>
    </source>
</reference>
<comment type="catalytic activity">
    <reaction evidence="1">
        <text>1,6-anhydro-N-acetyl-beta-muramate + ATP + H2O = N-acetyl-D-muramate 6-phosphate + ADP + H(+)</text>
        <dbReference type="Rhea" id="RHEA:24952"/>
        <dbReference type="ChEBI" id="CHEBI:15377"/>
        <dbReference type="ChEBI" id="CHEBI:15378"/>
        <dbReference type="ChEBI" id="CHEBI:30616"/>
        <dbReference type="ChEBI" id="CHEBI:58690"/>
        <dbReference type="ChEBI" id="CHEBI:58722"/>
        <dbReference type="ChEBI" id="CHEBI:456216"/>
        <dbReference type="EC" id="2.7.1.170"/>
    </reaction>
</comment>
<dbReference type="InterPro" id="IPR043129">
    <property type="entry name" value="ATPase_NBD"/>
</dbReference>
<proteinExistence type="inferred from homology"/>
<dbReference type="RefSeq" id="WP_095505609.1">
    <property type="nucleotide sequence ID" value="NZ_BSNC01000003.1"/>
</dbReference>
<protein>
    <recommendedName>
        <fullName evidence="1">Anhydro-N-acetylmuramic acid kinase</fullName>
        <ecNumber evidence="1">2.7.1.170</ecNumber>
    </recommendedName>
    <alternativeName>
        <fullName evidence="1">AnhMurNAc kinase</fullName>
    </alternativeName>
</protein>
<feature type="binding site" evidence="1">
    <location>
        <begin position="11"/>
        <end position="18"/>
    </location>
    <ligand>
        <name>ATP</name>
        <dbReference type="ChEBI" id="CHEBI:30616"/>
    </ligand>
</feature>
<dbReference type="HAMAP" id="MF_01270">
    <property type="entry name" value="AnhMurNAc_kinase"/>
    <property type="match status" value="1"/>
</dbReference>
<name>A0AA37RTV1_9GAMM</name>
<comment type="pathway">
    <text evidence="1">Amino-sugar metabolism; 1,6-anhydro-N-acetylmuramate degradation.</text>
</comment>
<dbReference type="NCBIfam" id="NF007139">
    <property type="entry name" value="PRK09585.1-3"/>
    <property type="match status" value="1"/>
</dbReference>
<sequence length="370" mass="40309">MTQYYIGLMSGTSMDSVDAALVCFEQDKPELIAQHSEHIPKRLLNKLHQITTPGHDEINRLGQLDREVGKLFAEAAVNLIDKAGVSRDQVIAVGSHGQTVRHMPELEQGFSLQIGDPNTIAVHCGMDVIADFRRKDVALGGQGAPLVPAFHQNVFAARDYPCIIINIGGIANLTYIPPIGSDDDVIGFDTGPGNTLMDAYCRQNFDRAYDVNGELAASGDSDPQLLQAMLKHPYFAQPYPKSTGRELFNQAWLSQQLSEFIHMREQDLLSTLLDLTCASIADACLQLANKGKVLVCGGGALNPELMKRLDERLARFELVSSSDEGIDPQWVEAIAFAWLAKQYKQGKTSNLPAVTGASRAAVLGAFFPAN</sequence>
<keyword evidence="1" id="KW-0547">Nucleotide-binding</keyword>
<evidence type="ECO:0000256" key="1">
    <source>
        <dbReference type="HAMAP-Rule" id="MF_01270"/>
    </source>
</evidence>
<dbReference type="Proteomes" id="UP001161422">
    <property type="component" value="Unassembled WGS sequence"/>
</dbReference>
<dbReference type="GO" id="GO:0009254">
    <property type="term" value="P:peptidoglycan turnover"/>
    <property type="evidence" value="ECO:0007669"/>
    <property type="project" value="UniProtKB-UniRule"/>
</dbReference>
<dbReference type="GO" id="GO:0097175">
    <property type="term" value="P:1,6-anhydro-N-acetyl-beta-muramic acid catabolic process"/>
    <property type="evidence" value="ECO:0007669"/>
    <property type="project" value="UniProtKB-UniRule"/>
</dbReference>
<dbReference type="EMBL" id="BSNC01000003">
    <property type="protein sequence ID" value="GLP95615.1"/>
    <property type="molecule type" value="Genomic_DNA"/>
</dbReference>
<dbReference type="GO" id="GO:0016773">
    <property type="term" value="F:phosphotransferase activity, alcohol group as acceptor"/>
    <property type="evidence" value="ECO:0007669"/>
    <property type="project" value="UniProtKB-UniRule"/>
</dbReference>
<gene>
    <name evidence="1 2" type="primary">anmK</name>
    <name evidence="2" type="ORF">GCM10007895_09210</name>
</gene>
<comment type="pathway">
    <text evidence="1">Cell wall biogenesis; peptidoglycan recycling.</text>
</comment>
<keyword evidence="3" id="KW-1185">Reference proteome</keyword>
<evidence type="ECO:0000313" key="3">
    <source>
        <dbReference type="Proteomes" id="UP001161422"/>
    </source>
</evidence>
<dbReference type="InterPro" id="IPR005338">
    <property type="entry name" value="Anhydro_N_Ac-Mur_kinase"/>
</dbReference>
<organism evidence="2 3">
    <name type="scientific">Paraferrimonas sedimenticola</name>
    <dbReference type="NCBI Taxonomy" id="375674"/>
    <lineage>
        <taxon>Bacteria</taxon>
        <taxon>Pseudomonadati</taxon>
        <taxon>Pseudomonadota</taxon>
        <taxon>Gammaproteobacteria</taxon>
        <taxon>Alteromonadales</taxon>
        <taxon>Ferrimonadaceae</taxon>
        <taxon>Paraferrimonas</taxon>
    </lineage>
</organism>
<dbReference type="SUPFAM" id="SSF53067">
    <property type="entry name" value="Actin-like ATPase domain"/>
    <property type="match status" value="1"/>
</dbReference>
<comment type="caution">
    <text evidence="2">The sequence shown here is derived from an EMBL/GenBank/DDBJ whole genome shotgun (WGS) entry which is preliminary data.</text>
</comment>
<dbReference type="GO" id="GO:0006040">
    <property type="term" value="P:amino sugar metabolic process"/>
    <property type="evidence" value="ECO:0007669"/>
    <property type="project" value="InterPro"/>
</dbReference>
<keyword evidence="1" id="KW-0119">Carbohydrate metabolism</keyword>
<dbReference type="Pfam" id="PF03702">
    <property type="entry name" value="AnmK"/>
    <property type="match status" value="1"/>
</dbReference>
<reference evidence="2" key="1">
    <citation type="journal article" date="2014" name="Int. J. Syst. Evol. Microbiol.">
        <title>Complete genome sequence of Corynebacterium casei LMG S-19264T (=DSM 44701T), isolated from a smear-ripened cheese.</title>
        <authorList>
            <consortium name="US DOE Joint Genome Institute (JGI-PGF)"/>
            <person name="Walter F."/>
            <person name="Albersmeier A."/>
            <person name="Kalinowski J."/>
            <person name="Ruckert C."/>
        </authorList>
    </citation>
    <scope>NUCLEOTIDE SEQUENCE</scope>
    <source>
        <strain evidence="2">NBRC 101628</strain>
    </source>
</reference>
<keyword evidence="1 2" id="KW-0418">Kinase</keyword>
<comment type="function">
    <text evidence="1">Catalyzes the specific phosphorylation of 1,6-anhydro-N-acetylmuramic acid (anhMurNAc) with the simultaneous cleavage of the 1,6-anhydro ring, generating MurNAc-6-P. Is required for the utilization of anhMurNAc either imported from the medium or derived from its own cell wall murein, and thus plays a role in cell wall recycling.</text>
</comment>
<dbReference type="GO" id="GO:0016301">
    <property type="term" value="F:kinase activity"/>
    <property type="evidence" value="ECO:0007669"/>
    <property type="project" value="UniProtKB-KW"/>
</dbReference>